<keyword evidence="3" id="KW-0597">Phosphoprotein</keyword>
<dbReference type="PANTHER" id="PTHR45527">
    <property type="entry name" value="NONRIBOSOMAL PEPTIDE SYNTHETASE"/>
    <property type="match status" value="1"/>
</dbReference>
<evidence type="ECO:0000259" key="5">
    <source>
        <dbReference type="PROSITE" id="PS50075"/>
    </source>
</evidence>
<dbReference type="InterPro" id="IPR020845">
    <property type="entry name" value="AMP-binding_CS"/>
</dbReference>
<dbReference type="InterPro" id="IPR001242">
    <property type="entry name" value="Condensation_dom"/>
</dbReference>
<dbReference type="Gene3D" id="3.30.559.10">
    <property type="entry name" value="Chloramphenicol acetyltransferase-like domain"/>
    <property type="match status" value="1"/>
</dbReference>
<dbReference type="Gene3D" id="3.30.559.30">
    <property type="entry name" value="Nonribosomal peptide synthetase, condensation domain"/>
    <property type="match status" value="1"/>
</dbReference>
<dbReference type="PANTHER" id="PTHR45527:SF10">
    <property type="entry name" value="PYOCHELIN SYNTHASE PCHF"/>
    <property type="match status" value="1"/>
</dbReference>
<evidence type="ECO:0000256" key="2">
    <source>
        <dbReference type="ARBA" id="ARBA00022450"/>
    </source>
</evidence>
<dbReference type="InterPro" id="IPR006162">
    <property type="entry name" value="Ppantetheine_attach_site"/>
</dbReference>
<dbReference type="InterPro" id="IPR042099">
    <property type="entry name" value="ANL_N_sf"/>
</dbReference>
<dbReference type="SUPFAM" id="SSF56801">
    <property type="entry name" value="Acetyl-CoA synthetase-like"/>
    <property type="match status" value="1"/>
</dbReference>
<dbReference type="InterPro" id="IPR010071">
    <property type="entry name" value="AA_adenyl_dom"/>
</dbReference>
<dbReference type="SUPFAM" id="SSF52777">
    <property type="entry name" value="CoA-dependent acyltransferases"/>
    <property type="match status" value="2"/>
</dbReference>
<dbReference type="Pfam" id="PF00501">
    <property type="entry name" value="AMP-binding"/>
    <property type="match status" value="1"/>
</dbReference>
<dbReference type="Gene3D" id="1.10.10.1830">
    <property type="entry name" value="Non-ribosomal peptide synthase, adenylation domain"/>
    <property type="match status" value="1"/>
</dbReference>
<gene>
    <name evidence="6" type="ORF">NNL38_22580</name>
</gene>
<dbReference type="InterPro" id="IPR036736">
    <property type="entry name" value="ACP-like_sf"/>
</dbReference>
<dbReference type="PROSITE" id="PS00455">
    <property type="entry name" value="AMP_BINDING"/>
    <property type="match status" value="1"/>
</dbReference>
<dbReference type="InterPro" id="IPR045851">
    <property type="entry name" value="AMP-bd_C_sf"/>
</dbReference>
<dbReference type="Gene3D" id="1.10.1200.10">
    <property type="entry name" value="ACP-like"/>
    <property type="match status" value="1"/>
</dbReference>
<dbReference type="RefSeq" id="WP_255391121.1">
    <property type="nucleotide sequence ID" value="NZ_CP101509.1"/>
</dbReference>
<dbReference type="SUPFAM" id="SSF47336">
    <property type="entry name" value="ACP-like"/>
    <property type="match status" value="1"/>
</dbReference>
<organism evidence="6 7">
    <name type="scientific">Photobacterium atrarenae</name>
    <dbReference type="NCBI Taxonomy" id="865757"/>
    <lineage>
        <taxon>Bacteria</taxon>
        <taxon>Pseudomonadati</taxon>
        <taxon>Pseudomonadota</taxon>
        <taxon>Gammaproteobacteria</taxon>
        <taxon>Vibrionales</taxon>
        <taxon>Vibrionaceae</taxon>
        <taxon>Photobacterium</taxon>
    </lineage>
</organism>
<protein>
    <submittedName>
        <fullName evidence="6">Amino acid adenylation domain-containing protein</fullName>
    </submittedName>
</protein>
<keyword evidence="7" id="KW-1185">Reference proteome</keyword>
<feature type="domain" description="Carrier" evidence="5">
    <location>
        <begin position="1022"/>
        <end position="1097"/>
    </location>
</feature>
<dbReference type="Pfam" id="PF18563">
    <property type="entry name" value="TubC_N"/>
    <property type="match status" value="1"/>
</dbReference>
<proteinExistence type="predicted"/>
<evidence type="ECO:0000256" key="3">
    <source>
        <dbReference type="ARBA" id="ARBA00022553"/>
    </source>
</evidence>
<dbReference type="InterPro" id="IPR009081">
    <property type="entry name" value="PP-bd_ACP"/>
</dbReference>
<keyword evidence="4" id="KW-0436">Ligase</keyword>
<dbReference type="EMBL" id="CP101509">
    <property type="protein sequence ID" value="UTV29796.1"/>
    <property type="molecule type" value="Genomic_DNA"/>
</dbReference>
<dbReference type="Gene3D" id="3.40.50.12780">
    <property type="entry name" value="N-terminal domain of ligase-like"/>
    <property type="match status" value="1"/>
</dbReference>
<dbReference type="InterPro" id="IPR000873">
    <property type="entry name" value="AMP-dep_synth/lig_dom"/>
</dbReference>
<evidence type="ECO:0000256" key="1">
    <source>
        <dbReference type="ARBA" id="ARBA00001957"/>
    </source>
</evidence>
<accession>A0ABY5GKT7</accession>
<keyword evidence="2" id="KW-0596">Phosphopantetheine</keyword>
<dbReference type="Proteomes" id="UP001057998">
    <property type="component" value="Chromosome 2"/>
</dbReference>
<dbReference type="NCBIfam" id="TIGR01733">
    <property type="entry name" value="AA-adenyl-dom"/>
    <property type="match status" value="1"/>
</dbReference>
<dbReference type="InterPro" id="IPR023213">
    <property type="entry name" value="CAT-like_dom_sf"/>
</dbReference>
<evidence type="ECO:0000313" key="7">
    <source>
        <dbReference type="Proteomes" id="UP001057998"/>
    </source>
</evidence>
<dbReference type="PROSITE" id="PS00012">
    <property type="entry name" value="PHOSPHOPANTETHEINE"/>
    <property type="match status" value="1"/>
</dbReference>
<dbReference type="InterPro" id="IPR044894">
    <property type="entry name" value="TubC_N_sf"/>
</dbReference>
<dbReference type="PROSITE" id="PS50075">
    <property type="entry name" value="CARRIER"/>
    <property type="match status" value="1"/>
</dbReference>
<sequence>MDMHDLKLVLDKRNIRLSLEGEQLKFSAPKGAMSEEIKQAIRFHKPRLLTELKMESLPELSGITRHVGDTYQPFPMTPIQQAYYVGECGGLKQSTLPCFYHEYRLHDVDLGRLEAAIRALIRDFPVLRLKFFEDNRQQVVPWNDDWRLDIRDFRQNSVDECNAVSIDLKHQHLNELPPLDSGQPFRFTVIRRSDSDRLLVTIRLNIIDGPSLAMLLRGLVARYGDLDVGLPEGALEYRDYVLATQKLKNTPNAAISEEYWERMLPLLPSSPALPQTGKSRQQAVFQRHSRHWEMDKWQVFRQTASKHGVTANAALLAVYTTALSRWSSEPSFTLNVLANFRPFTDPELKSMAGNCSNTVPIDSHSTSTFIEQVKRLQNCLTERLEHAIVPGVELMRRIQQASASEDPVLPYVFTSGLQSGQLAEVLPDMHRFELFDSHLQTPQVWLDHQVIENHEGLICYWDCVEEIFEPGIIEGLVEKSSHMIDALIATESAWLEQYPGDSANQSLKPWVTGPEVASDKLLCSDFIGQAKLTPTRTAVQFGSQSISYGELLSKARTVAAGLAGRGVTEHDIIAVQLPKSIEQVIALYGVLLSNAAYLPLSVHWPEARVDHIVQASGAKLLVSQSEQFLEQCVSIQTLLEAKDQPPVLINNGEKLAYVIYTSGSTGEPKGVMITHSAALNTIEDINRRFTMNENDRVLGVSGIYFDLSVQDIFGTLSVGATLVLPDETERPEPSELIELCRTQRITVWNSVPAILHMLTMISEPDLPALSSLRLIMLSGDWVPLPLAKQLKQACAQAELISLGGATEASIWSNWFKIENISPEWRSIPYGYGLSNQQLYVLDREGKECLTGAIGEIHIAGAGLALGYLNDPQRTAAQFVEHVSGQRLYRTGDLGRYFPDGAIEFLGRKDAQVKINGFRVELTEIETQLTQVDGIENAAVVVHRNEFAGANLLAVYSGCLLDERLISKKLVAQLPGYMVPVRFIWCESLPISQNGKIDREQALAIARQFIEQETLNQADAVHSEQHEVTNKLIVIWQSLFDAVSVNEQSHFFRLGGNSLLAVRLSSGIEKAFGCRLSLHQLFSSPYLYEQSELILARIFEDVANVE</sequence>
<name>A0ABY5GKT7_9GAMM</name>
<dbReference type="Pfam" id="PF00550">
    <property type="entry name" value="PP-binding"/>
    <property type="match status" value="1"/>
</dbReference>
<dbReference type="CDD" id="cd12114">
    <property type="entry name" value="A_NRPS_TlmIV_like"/>
    <property type="match status" value="1"/>
</dbReference>
<evidence type="ECO:0000313" key="6">
    <source>
        <dbReference type="EMBL" id="UTV29796.1"/>
    </source>
</evidence>
<reference evidence="6" key="1">
    <citation type="submission" date="2022-07" db="EMBL/GenBank/DDBJ databases">
        <title>Genome sequencing of Photobacterium atrarenae GJH2-4.</title>
        <authorList>
            <person name="Park S.-J."/>
        </authorList>
    </citation>
    <scope>NUCLEOTIDE SEQUENCE</scope>
    <source>
        <strain evidence="6">GJH2-4</strain>
    </source>
</reference>
<dbReference type="Pfam" id="PF00668">
    <property type="entry name" value="Condensation"/>
    <property type="match status" value="1"/>
</dbReference>
<dbReference type="InterPro" id="IPR041464">
    <property type="entry name" value="TubC_N"/>
</dbReference>
<dbReference type="Gene3D" id="3.30.300.30">
    <property type="match status" value="1"/>
</dbReference>
<comment type="cofactor">
    <cofactor evidence="1">
        <name>pantetheine 4'-phosphate</name>
        <dbReference type="ChEBI" id="CHEBI:47942"/>
    </cofactor>
</comment>
<evidence type="ECO:0000256" key="4">
    <source>
        <dbReference type="ARBA" id="ARBA00022598"/>
    </source>
</evidence>